<protein>
    <submittedName>
        <fullName evidence="1">Ribosomal protein S6</fullName>
    </submittedName>
</protein>
<organism evidence="1 2">
    <name type="scientific">Irpex rosettiformis</name>
    <dbReference type="NCBI Taxonomy" id="378272"/>
    <lineage>
        <taxon>Eukaryota</taxon>
        <taxon>Fungi</taxon>
        <taxon>Dikarya</taxon>
        <taxon>Basidiomycota</taxon>
        <taxon>Agaricomycotina</taxon>
        <taxon>Agaricomycetes</taxon>
        <taxon>Polyporales</taxon>
        <taxon>Irpicaceae</taxon>
        <taxon>Irpex</taxon>
    </lineage>
</organism>
<keyword evidence="1" id="KW-0687">Ribonucleoprotein</keyword>
<name>A0ACB8UH20_9APHY</name>
<proteinExistence type="predicted"/>
<reference evidence="1" key="1">
    <citation type="journal article" date="2021" name="Environ. Microbiol.">
        <title>Gene family expansions and transcriptome signatures uncover fungal adaptations to wood decay.</title>
        <authorList>
            <person name="Hage H."/>
            <person name="Miyauchi S."/>
            <person name="Viragh M."/>
            <person name="Drula E."/>
            <person name="Min B."/>
            <person name="Chaduli D."/>
            <person name="Navarro D."/>
            <person name="Favel A."/>
            <person name="Norest M."/>
            <person name="Lesage-Meessen L."/>
            <person name="Balint B."/>
            <person name="Merenyi Z."/>
            <person name="de Eugenio L."/>
            <person name="Morin E."/>
            <person name="Martinez A.T."/>
            <person name="Baldrian P."/>
            <person name="Stursova M."/>
            <person name="Martinez M.J."/>
            <person name="Novotny C."/>
            <person name="Magnuson J.K."/>
            <person name="Spatafora J.W."/>
            <person name="Maurice S."/>
            <person name="Pangilinan J."/>
            <person name="Andreopoulos W."/>
            <person name="LaButti K."/>
            <person name="Hundley H."/>
            <person name="Na H."/>
            <person name="Kuo A."/>
            <person name="Barry K."/>
            <person name="Lipzen A."/>
            <person name="Henrissat B."/>
            <person name="Riley R."/>
            <person name="Ahrendt S."/>
            <person name="Nagy L.G."/>
            <person name="Grigoriev I.V."/>
            <person name="Martin F."/>
            <person name="Rosso M.N."/>
        </authorList>
    </citation>
    <scope>NUCLEOTIDE SEQUENCE</scope>
    <source>
        <strain evidence="1">CBS 384.51</strain>
    </source>
</reference>
<sequence length="122" mass="14183">MPFYQMVCIAAHYKEYRHIKNLVETCAKHVMDRGGVVRKIESWGTCTLPQRMKKSHEIGDYWTMNFDASPPVLNSLRQILHYDPRVLRMTTLKLGDRVEDVVKPKTKTLRDLSSLSSNLPSY</sequence>
<keyword evidence="1" id="KW-0689">Ribosomal protein</keyword>
<gene>
    <name evidence="1" type="ORF">BDY19DRAFT_989986</name>
</gene>
<accession>A0ACB8UH20</accession>
<evidence type="ECO:0000313" key="1">
    <source>
        <dbReference type="EMBL" id="KAI0093339.1"/>
    </source>
</evidence>
<dbReference type="Proteomes" id="UP001055072">
    <property type="component" value="Unassembled WGS sequence"/>
</dbReference>
<keyword evidence="2" id="KW-1185">Reference proteome</keyword>
<dbReference type="EMBL" id="MU274902">
    <property type="protein sequence ID" value="KAI0093339.1"/>
    <property type="molecule type" value="Genomic_DNA"/>
</dbReference>
<comment type="caution">
    <text evidence="1">The sequence shown here is derived from an EMBL/GenBank/DDBJ whole genome shotgun (WGS) entry which is preliminary data.</text>
</comment>
<evidence type="ECO:0000313" key="2">
    <source>
        <dbReference type="Proteomes" id="UP001055072"/>
    </source>
</evidence>